<sequence length="36" mass="3813">MDQNKLEAQHLIALLFGIAIGISIGAALALFLLGFE</sequence>
<reference evidence="2" key="1">
    <citation type="journal article" date="2015" name="Nature">
        <title>Complex archaea that bridge the gap between prokaryotes and eukaryotes.</title>
        <authorList>
            <person name="Spang A."/>
            <person name="Saw J.H."/>
            <person name="Jorgensen S.L."/>
            <person name="Zaremba-Niedzwiedzka K."/>
            <person name="Martijn J."/>
            <person name="Lind A.E."/>
            <person name="van Eijk R."/>
            <person name="Schleper C."/>
            <person name="Guy L."/>
            <person name="Ettema T.J."/>
        </authorList>
    </citation>
    <scope>NUCLEOTIDE SEQUENCE</scope>
</reference>
<dbReference type="AlphaFoldDB" id="A0A0F9SE23"/>
<evidence type="ECO:0000313" key="2">
    <source>
        <dbReference type="EMBL" id="KKN67115.1"/>
    </source>
</evidence>
<dbReference type="EMBL" id="LAZR01000483">
    <property type="protein sequence ID" value="KKN67115.1"/>
    <property type="molecule type" value="Genomic_DNA"/>
</dbReference>
<protein>
    <submittedName>
        <fullName evidence="2">Uncharacterized protein</fullName>
    </submittedName>
</protein>
<accession>A0A0F9SE23</accession>
<gene>
    <name evidence="2" type="ORF">LCGC14_0464620</name>
</gene>
<keyword evidence="1" id="KW-0472">Membrane</keyword>
<name>A0A0F9SE23_9ZZZZ</name>
<keyword evidence="1" id="KW-0812">Transmembrane</keyword>
<comment type="caution">
    <text evidence="2">The sequence shown here is derived from an EMBL/GenBank/DDBJ whole genome shotgun (WGS) entry which is preliminary data.</text>
</comment>
<feature type="transmembrane region" description="Helical" evidence="1">
    <location>
        <begin position="12"/>
        <end position="35"/>
    </location>
</feature>
<evidence type="ECO:0000256" key="1">
    <source>
        <dbReference type="SAM" id="Phobius"/>
    </source>
</evidence>
<proteinExistence type="predicted"/>
<keyword evidence="1" id="KW-1133">Transmembrane helix</keyword>
<organism evidence="2">
    <name type="scientific">marine sediment metagenome</name>
    <dbReference type="NCBI Taxonomy" id="412755"/>
    <lineage>
        <taxon>unclassified sequences</taxon>
        <taxon>metagenomes</taxon>
        <taxon>ecological metagenomes</taxon>
    </lineage>
</organism>